<feature type="non-terminal residue" evidence="7">
    <location>
        <position position="1"/>
    </location>
</feature>
<evidence type="ECO:0000259" key="6">
    <source>
        <dbReference type="PROSITE" id="PS50850"/>
    </source>
</evidence>
<organism evidence="7">
    <name type="scientific">marine metagenome</name>
    <dbReference type="NCBI Taxonomy" id="408172"/>
    <lineage>
        <taxon>unclassified sequences</taxon>
        <taxon>metagenomes</taxon>
        <taxon>ecological metagenomes</taxon>
    </lineage>
</organism>
<comment type="subcellular location">
    <subcellularLocation>
        <location evidence="1">Membrane</location>
        <topology evidence="1">Multi-pass membrane protein</topology>
    </subcellularLocation>
</comment>
<keyword evidence="4 5" id="KW-0472">Membrane</keyword>
<dbReference type="InterPro" id="IPR020846">
    <property type="entry name" value="MFS_dom"/>
</dbReference>
<evidence type="ECO:0000313" key="7">
    <source>
        <dbReference type="EMBL" id="SVC48568.1"/>
    </source>
</evidence>
<dbReference type="InterPro" id="IPR005829">
    <property type="entry name" value="Sugar_transporter_CS"/>
</dbReference>
<feature type="transmembrane region" description="Helical" evidence="5">
    <location>
        <begin position="46"/>
        <end position="70"/>
    </location>
</feature>
<dbReference type="SUPFAM" id="SSF103473">
    <property type="entry name" value="MFS general substrate transporter"/>
    <property type="match status" value="1"/>
</dbReference>
<dbReference type="PROSITE" id="PS50850">
    <property type="entry name" value="MFS"/>
    <property type="match status" value="1"/>
</dbReference>
<dbReference type="GO" id="GO:0022857">
    <property type="term" value="F:transmembrane transporter activity"/>
    <property type="evidence" value="ECO:0007669"/>
    <property type="project" value="InterPro"/>
</dbReference>
<evidence type="ECO:0000256" key="1">
    <source>
        <dbReference type="ARBA" id="ARBA00004141"/>
    </source>
</evidence>
<name>A0A382MJ94_9ZZZZ</name>
<feature type="transmembrane region" description="Helical" evidence="5">
    <location>
        <begin position="123"/>
        <end position="146"/>
    </location>
</feature>
<feature type="transmembrane region" description="Helical" evidence="5">
    <location>
        <begin position="12"/>
        <end position="34"/>
    </location>
</feature>
<dbReference type="GO" id="GO:0005886">
    <property type="term" value="C:plasma membrane"/>
    <property type="evidence" value="ECO:0007669"/>
    <property type="project" value="TreeGrafter"/>
</dbReference>
<dbReference type="InterPro" id="IPR036259">
    <property type="entry name" value="MFS_trans_sf"/>
</dbReference>
<feature type="transmembrane region" description="Helical" evidence="5">
    <location>
        <begin position="278"/>
        <end position="296"/>
    </location>
</feature>
<feature type="transmembrane region" description="Helical" evidence="5">
    <location>
        <begin position="152"/>
        <end position="176"/>
    </location>
</feature>
<dbReference type="EMBL" id="UINC01093833">
    <property type="protein sequence ID" value="SVC48568.1"/>
    <property type="molecule type" value="Genomic_DNA"/>
</dbReference>
<accession>A0A382MJ94</accession>
<sequence>LLLGFAHNYWMAMVSLVLLSMTVTFWHPPAIAALSDRYADRRGFAIAMHGMGGSIGEAVGPILTGFLIRFMLWRDVLKLSFIPALVIGVGIYVLLRTIPSRSGSTSGKEYFGGVKAALRNNNLLLILTATAFFSGSQIAIMSFLPIYAREDLALSTVATGALVSLLQVAGIASSPALGYFSDQLGRRVVLLIGFGGLALGSLMLFLTGDTPLFYLAIAVTGLFLYPMMSILLAAAMDVVGDGVQGTTVSLVFGVGVILAAGSGWLAGRVADVYGVDAVFLYASIPAGAAFILTLFGSKRRAVPNKG</sequence>
<proteinExistence type="predicted"/>
<reference evidence="7" key="1">
    <citation type="submission" date="2018-05" db="EMBL/GenBank/DDBJ databases">
        <authorList>
            <person name="Lanie J.A."/>
            <person name="Ng W.-L."/>
            <person name="Kazmierczak K.M."/>
            <person name="Andrzejewski T.M."/>
            <person name="Davidsen T.M."/>
            <person name="Wayne K.J."/>
            <person name="Tettelin H."/>
            <person name="Glass J.I."/>
            <person name="Rusch D."/>
            <person name="Podicherti R."/>
            <person name="Tsui H.-C.T."/>
            <person name="Winkler M.E."/>
        </authorList>
    </citation>
    <scope>NUCLEOTIDE SEQUENCE</scope>
</reference>
<dbReference type="Gene3D" id="1.20.1250.20">
    <property type="entry name" value="MFS general substrate transporter like domains"/>
    <property type="match status" value="2"/>
</dbReference>
<dbReference type="PANTHER" id="PTHR43129">
    <property type="entry name" value="FOSMIDOMYCIN RESISTANCE PROTEIN"/>
    <property type="match status" value="1"/>
</dbReference>
<keyword evidence="2 5" id="KW-0812">Transmembrane</keyword>
<gene>
    <name evidence="7" type="ORF">METZ01_LOCUS301422</name>
</gene>
<dbReference type="PROSITE" id="PS00216">
    <property type="entry name" value="SUGAR_TRANSPORT_1"/>
    <property type="match status" value="1"/>
</dbReference>
<feature type="transmembrane region" description="Helical" evidence="5">
    <location>
        <begin position="76"/>
        <end position="95"/>
    </location>
</feature>
<evidence type="ECO:0000256" key="4">
    <source>
        <dbReference type="ARBA" id="ARBA00023136"/>
    </source>
</evidence>
<dbReference type="PANTHER" id="PTHR43129:SF1">
    <property type="entry name" value="FOSMIDOMYCIN RESISTANCE PROTEIN"/>
    <property type="match status" value="1"/>
</dbReference>
<evidence type="ECO:0000256" key="3">
    <source>
        <dbReference type="ARBA" id="ARBA00022989"/>
    </source>
</evidence>
<dbReference type="InterPro" id="IPR011701">
    <property type="entry name" value="MFS"/>
</dbReference>
<evidence type="ECO:0000256" key="5">
    <source>
        <dbReference type="SAM" id="Phobius"/>
    </source>
</evidence>
<feature type="domain" description="Major facilitator superfamily (MFS) profile" evidence="6">
    <location>
        <begin position="1"/>
        <end position="301"/>
    </location>
</feature>
<feature type="transmembrane region" description="Helical" evidence="5">
    <location>
        <begin position="247"/>
        <end position="266"/>
    </location>
</feature>
<keyword evidence="3 5" id="KW-1133">Transmembrane helix</keyword>
<dbReference type="AlphaFoldDB" id="A0A382MJ94"/>
<feature type="transmembrane region" description="Helical" evidence="5">
    <location>
        <begin position="212"/>
        <end position="235"/>
    </location>
</feature>
<evidence type="ECO:0000256" key="2">
    <source>
        <dbReference type="ARBA" id="ARBA00022692"/>
    </source>
</evidence>
<feature type="transmembrane region" description="Helical" evidence="5">
    <location>
        <begin position="188"/>
        <end position="206"/>
    </location>
</feature>
<protein>
    <recommendedName>
        <fullName evidence="6">Major facilitator superfamily (MFS) profile domain-containing protein</fullName>
    </recommendedName>
</protein>
<dbReference type="Pfam" id="PF07690">
    <property type="entry name" value="MFS_1"/>
    <property type="match status" value="1"/>
</dbReference>